<dbReference type="InterPro" id="IPR017972">
    <property type="entry name" value="Cyt_P450_CS"/>
</dbReference>
<dbReference type="Proteomes" id="UP000821853">
    <property type="component" value="Chromosome 4"/>
</dbReference>
<dbReference type="PANTHER" id="PTHR24292:SF102">
    <property type="entry name" value="CYTOCHROME P450 FAMILY-RELATED"/>
    <property type="match status" value="1"/>
</dbReference>
<keyword evidence="10 13" id="KW-0408">Iron</keyword>
<evidence type="ECO:0008006" key="17">
    <source>
        <dbReference type="Google" id="ProtNLM"/>
    </source>
</evidence>
<dbReference type="InterPro" id="IPR002401">
    <property type="entry name" value="Cyt_P450_E_grp-I"/>
</dbReference>
<evidence type="ECO:0000313" key="16">
    <source>
        <dbReference type="Proteomes" id="UP000821853"/>
    </source>
</evidence>
<keyword evidence="11 14" id="KW-0503">Monooxygenase</keyword>
<comment type="caution">
    <text evidence="15">The sequence shown here is derived from an EMBL/GenBank/DDBJ whole genome shotgun (WGS) entry which is preliminary data.</text>
</comment>
<dbReference type="GO" id="GO:0020037">
    <property type="term" value="F:heme binding"/>
    <property type="evidence" value="ECO:0007669"/>
    <property type="project" value="InterPro"/>
</dbReference>
<comment type="similarity">
    <text evidence="4 14">Belongs to the cytochrome P450 family.</text>
</comment>
<dbReference type="InterPro" id="IPR001128">
    <property type="entry name" value="Cyt_P450"/>
</dbReference>
<keyword evidence="8" id="KW-0492">Microsome</keyword>
<evidence type="ECO:0000256" key="8">
    <source>
        <dbReference type="ARBA" id="ARBA00022848"/>
    </source>
</evidence>
<evidence type="ECO:0000256" key="5">
    <source>
        <dbReference type="ARBA" id="ARBA00022617"/>
    </source>
</evidence>
<comment type="cofactor">
    <cofactor evidence="1 13">
        <name>heme</name>
        <dbReference type="ChEBI" id="CHEBI:30413"/>
    </cofactor>
</comment>
<dbReference type="PRINTS" id="PR00463">
    <property type="entry name" value="EP450I"/>
</dbReference>
<dbReference type="EMBL" id="JABSTR010000006">
    <property type="protein sequence ID" value="KAH9373159.1"/>
    <property type="molecule type" value="Genomic_DNA"/>
</dbReference>
<evidence type="ECO:0000256" key="3">
    <source>
        <dbReference type="ARBA" id="ARBA00004406"/>
    </source>
</evidence>
<evidence type="ECO:0000256" key="7">
    <source>
        <dbReference type="ARBA" id="ARBA00022824"/>
    </source>
</evidence>
<dbReference type="PRINTS" id="PR00385">
    <property type="entry name" value="P450"/>
</dbReference>
<dbReference type="Gene3D" id="1.10.630.10">
    <property type="entry name" value="Cytochrome P450"/>
    <property type="match status" value="1"/>
</dbReference>
<evidence type="ECO:0000256" key="12">
    <source>
        <dbReference type="ARBA" id="ARBA00023136"/>
    </source>
</evidence>
<gene>
    <name evidence="15" type="ORF">HPB48_004904</name>
</gene>
<comment type="subcellular location">
    <subcellularLocation>
        <location evidence="3">Endoplasmic reticulum membrane</location>
        <topology evidence="3">Peripheral membrane protein</topology>
    </subcellularLocation>
    <subcellularLocation>
        <location evidence="2">Microsome membrane</location>
        <topology evidence="2">Peripheral membrane protein</topology>
    </subcellularLocation>
</comment>
<keyword evidence="9 14" id="KW-0560">Oxidoreductase</keyword>
<dbReference type="GO" id="GO:0016705">
    <property type="term" value="F:oxidoreductase activity, acting on paired donors, with incorporation or reduction of molecular oxygen"/>
    <property type="evidence" value="ECO:0007669"/>
    <property type="project" value="InterPro"/>
</dbReference>
<dbReference type="InterPro" id="IPR036396">
    <property type="entry name" value="Cyt_P450_sf"/>
</dbReference>
<keyword evidence="7" id="KW-0256">Endoplasmic reticulum</keyword>
<dbReference type="CDD" id="cd11055">
    <property type="entry name" value="CYP3A-like"/>
    <property type="match status" value="1"/>
</dbReference>
<keyword evidence="16" id="KW-1185">Reference proteome</keyword>
<evidence type="ECO:0000256" key="10">
    <source>
        <dbReference type="ARBA" id="ARBA00023004"/>
    </source>
</evidence>
<dbReference type="InterPro" id="IPR050476">
    <property type="entry name" value="Insect_CytP450_Detox"/>
</dbReference>
<evidence type="ECO:0000256" key="4">
    <source>
        <dbReference type="ARBA" id="ARBA00010617"/>
    </source>
</evidence>
<dbReference type="Pfam" id="PF00067">
    <property type="entry name" value="p450"/>
    <property type="match status" value="1"/>
</dbReference>
<protein>
    <recommendedName>
        <fullName evidence="17">Cytochrome P450</fullName>
    </recommendedName>
</protein>
<dbReference type="OMA" id="GIEYSIQ"/>
<dbReference type="OrthoDB" id="8251073at2759"/>
<dbReference type="SUPFAM" id="SSF48264">
    <property type="entry name" value="Cytochrome P450"/>
    <property type="match status" value="1"/>
</dbReference>
<evidence type="ECO:0000256" key="13">
    <source>
        <dbReference type="PIRSR" id="PIRSR602401-1"/>
    </source>
</evidence>
<name>A0A9J6GEC4_HAELO</name>
<proteinExistence type="inferred from homology"/>
<keyword evidence="5 13" id="KW-0349">Heme</keyword>
<evidence type="ECO:0000256" key="14">
    <source>
        <dbReference type="RuleBase" id="RU000461"/>
    </source>
</evidence>
<evidence type="ECO:0000256" key="6">
    <source>
        <dbReference type="ARBA" id="ARBA00022723"/>
    </source>
</evidence>
<evidence type="ECO:0000256" key="9">
    <source>
        <dbReference type="ARBA" id="ARBA00023002"/>
    </source>
</evidence>
<evidence type="ECO:0000256" key="2">
    <source>
        <dbReference type="ARBA" id="ARBA00004174"/>
    </source>
</evidence>
<feature type="binding site" description="axial binding residue" evidence="13">
    <location>
        <position position="429"/>
    </location>
    <ligand>
        <name>heme</name>
        <dbReference type="ChEBI" id="CHEBI:30413"/>
    </ligand>
    <ligandPart>
        <name>Fe</name>
        <dbReference type="ChEBI" id="CHEBI:18248"/>
    </ligandPart>
</feature>
<accession>A0A9J6GEC4</accession>
<sequence>MNELYKKTPVAAYREWIEKYGKVVGYFNGYRPVLLVADLDLLKMIQVKDFQDFIDRSLLFQSKRPPSPHNKSLIQLTGKRWKEVRSVLTPSFTTNKLKMLTPGVVSSVREFEATIDEYARSGEEFEIGDLYQALTLDVICRSAMGIEYHIQKNPQHSLLVSSRLLFSSTFSWIAVLLTSFPELGFILRYLNDWRMSRTNNGVHPFKEVQEKCGNIVKQRQQDKTVPQKDLLQLMIEAKSSTVDLGVVTSDQLTAADDNEHELKRNASTDGLLHLSKTVLDDDDITQNAFLVLVAGYETTSNTLTLVSHMLIQVLVSVFTVFSFCACCQEEISYNTIQKLPYLNCVIQETMRLYPPIFAFVTREAVVDKQYGKLRIPTGTAIMAATEYIHRDPSNWENPDTFDPERFLPERRKGQNPLAFQPFGAGPRNCIGMRFAQMELRFTLAHILRKYRLEATPNSDKDPAEIDMNPLVLRIKRGVHVKAVRI</sequence>
<dbReference type="VEuPathDB" id="VectorBase:HLOH_046969"/>
<dbReference type="PROSITE" id="PS00086">
    <property type="entry name" value="CYTOCHROME_P450"/>
    <property type="match status" value="1"/>
</dbReference>
<organism evidence="15 16">
    <name type="scientific">Haemaphysalis longicornis</name>
    <name type="common">Bush tick</name>
    <dbReference type="NCBI Taxonomy" id="44386"/>
    <lineage>
        <taxon>Eukaryota</taxon>
        <taxon>Metazoa</taxon>
        <taxon>Ecdysozoa</taxon>
        <taxon>Arthropoda</taxon>
        <taxon>Chelicerata</taxon>
        <taxon>Arachnida</taxon>
        <taxon>Acari</taxon>
        <taxon>Parasitiformes</taxon>
        <taxon>Ixodida</taxon>
        <taxon>Ixodoidea</taxon>
        <taxon>Ixodidae</taxon>
        <taxon>Haemaphysalinae</taxon>
        <taxon>Haemaphysalis</taxon>
    </lineage>
</organism>
<dbReference type="PANTHER" id="PTHR24292">
    <property type="entry name" value="CYTOCHROME P450"/>
    <property type="match status" value="1"/>
</dbReference>
<evidence type="ECO:0000313" key="15">
    <source>
        <dbReference type="EMBL" id="KAH9373159.1"/>
    </source>
</evidence>
<keyword evidence="6 13" id="KW-0479">Metal-binding</keyword>
<reference evidence="15 16" key="1">
    <citation type="journal article" date="2020" name="Cell">
        <title>Large-Scale Comparative Analyses of Tick Genomes Elucidate Their Genetic Diversity and Vector Capacities.</title>
        <authorList>
            <consortium name="Tick Genome and Microbiome Consortium (TIGMIC)"/>
            <person name="Jia N."/>
            <person name="Wang J."/>
            <person name="Shi W."/>
            <person name="Du L."/>
            <person name="Sun Y."/>
            <person name="Zhan W."/>
            <person name="Jiang J.F."/>
            <person name="Wang Q."/>
            <person name="Zhang B."/>
            <person name="Ji P."/>
            <person name="Bell-Sakyi L."/>
            <person name="Cui X.M."/>
            <person name="Yuan T.T."/>
            <person name="Jiang B.G."/>
            <person name="Yang W.F."/>
            <person name="Lam T.T."/>
            <person name="Chang Q.C."/>
            <person name="Ding S.J."/>
            <person name="Wang X.J."/>
            <person name="Zhu J.G."/>
            <person name="Ruan X.D."/>
            <person name="Zhao L."/>
            <person name="Wei J.T."/>
            <person name="Ye R.Z."/>
            <person name="Que T.C."/>
            <person name="Du C.H."/>
            <person name="Zhou Y.H."/>
            <person name="Cheng J.X."/>
            <person name="Dai P.F."/>
            <person name="Guo W.B."/>
            <person name="Han X.H."/>
            <person name="Huang E.J."/>
            <person name="Li L.F."/>
            <person name="Wei W."/>
            <person name="Gao Y.C."/>
            <person name="Liu J.Z."/>
            <person name="Shao H.Z."/>
            <person name="Wang X."/>
            <person name="Wang C.C."/>
            <person name="Yang T.C."/>
            <person name="Huo Q.B."/>
            <person name="Li W."/>
            <person name="Chen H.Y."/>
            <person name="Chen S.E."/>
            <person name="Zhou L.G."/>
            <person name="Ni X.B."/>
            <person name="Tian J.H."/>
            <person name="Sheng Y."/>
            <person name="Liu T."/>
            <person name="Pan Y.S."/>
            <person name="Xia L.Y."/>
            <person name="Li J."/>
            <person name="Zhao F."/>
            <person name="Cao W.C."/>
        </authorList>
    </citation>
    <scope>NUCLEOTIDE SEQUENCE [LARGE SCALE GENOMIC DNA]</scope>
    <source>
        <strain evidence="15">HaeL-2018</strain>
    </source>
</reference>
<keyword evidence="12" id="KW-0472">Membrane</keyword>
<dbReference type="GO" id="GO:0005789">
    <property type="term" value="C:endoplasmic reticulum membrane"/>
    <property type="evidence" value="ECO:0007669"/>
    <property type="project" value="UniProtKB-SubCell"/>
</dbReference>
<dbReference type="AlphaFoldDB" id="A0A9J6GEC4"/>
<evidence type="ECO:0000256" key="1">
    <source>
        <dbReference type="ARBA" id="ARBA00001971"/>
    </source>
</evidence>
<dbReference type="GO" id="GO:0005506">
    <property type="term" value="F:iron ion binding"/>
    <property type="evidence" value="ECO:0007669"/>
    <property type="project" value="InterPro"/>
</dbReference>
<evidence type="ECO:0000256" key="11">
    <source>
        <dbReference type="ARBA" id="ARBA00023033"/>
    </source>
</evidence>
<dbReference type="GO" id="GO:0004497">
    <property type="term" value="F:monooxygenase activity"/>
    <property type="evidence" value="ECO:0007669"/>
    <property type="project" value="UniProtKB-KW"/>
</dbReference>